<evidence type="ECO:0000256" key="2">
    <source>
        <dbReference type="ARBA" id="ARBA00022723"/>
    </source>
</evidence>
<feature type="binding site" evidence="9">
    <location>
        <begin position="245"/>
        <end position="246"/>
    </location>
    <ligand>
        <name>ATP</name>
        <dbReference type="ChEBI" id="CHEBI:30616"/>
    </ligand>
</feature>
<feature type="binding site" evidence="9">
    <location>
        <position position="279"/>
    </location>
    <ligand>
        <name>K(+)</name>
        <dbReference type="ChEBI" id="CHEBI:29103"/>
    </ligand>
</feature>
<feature type="binding site" evidence="9">
    <location>
        <position position="136"/>
    </location>
    <ligand>
        <name>substrate</name>
    </ligand>
</feature>
<evidence type="ECO:0000256" key="3">
    <source>
        <dbReference type="ARBA" id="ARBA00022741"/>
    </source>
</evidence>
<dbReference type="GO" id="GO:0005524">
    <property type="term" value="F:ATP binding"/>
    <property type="evidence" value="ECO:0007669"/>
    <property type="project" value="UniProtKB-UniRule"/>
</dbReference>
<dbReference type="KEGG" id="sgp:SpiGrapes_1098"/>
<keyword evidence="8 9" id="KW-0119">Carbohydrate metabolism</keyword>
<comment type="pathway">
    <text evidence="9">Carbohydrate metabolism; D-ribose degradation; D-ribose 5-phosphate from beta-D-ribopyranose: step 2/2.</text>
</comment>
<dbReference type="EMBL" id="CP003155">
    <property type="protein sequence ID" value="AEV28921.1"/>
    <property type="molecule type" value="Genomic_DNA"/>
</dbReference>
<feature type="domain" description="Carbohydrate kinase PfkB" evidence="10">
    <location>
        <begin position="6"/>
        <end position="287"/>
    </location>
</feature>
<feature type="binding site" evidence="9">
    <location>
        <position position="285"/>
    </location>
    <ligand>
        <name>K(+)</name>
        <dbReference type="ChEBI" id="CHEBI:29103"/>
    </ligand>
</feature>
<feature type="binding site" evidence="9">
    <location>
        <position position="246"/>
    </location>
    <ligand>
        <name>substrate</name>
    </ligand>
</feature>
<comment type="activity regulation">
    <text evidence="9">Activated by a monovalent cation that binds near, but not in, the active site. The most likely occupant of the site in vivo is potassium. Ion binding induces a conformational change that may alter substrate affinity.</text>
</comment>
<sequence length="294" mass="31482">MKFLNYGSINIDLIFSVDHVVKPGETLSSTNLVKSAGGKGANQSAALAKAGAQVFHGGKVGSDGQFLVELLKSYGVDTSFVRHYEGSTGQALIQLDKNRQNAIVLFGGGNHAIEQKEIDETLTHFEAGDCLVLQNEIVHTSYLIEKAKQRGMTICLNTAPFDEKIAQLPLQLVDILVLNEIEGASLAGLEIDVPYVQTLEILVRKFPKAEIVLTAGKAGAYYGFKDIRLHAPIYDQPVVDTTGAGDTFIGYFLAARSKGYGTEKALNFSCKASGLAVSKSGAMASIPFASEVFC</sequence>
<feature type="binding site" evidence="9">
    <location>
        <position position="281"/>
    </location>
    <ligand>
        <name>K(+)</name>
        <dbReference type="ChEBI" id="CHEBI:29103"/>
    </ligand>
</feature>
<comment type="catalytic activity">
    <reaction evidence="9">
        <text>D-ribose + ATP = D-ribose 5-phosphate + ADP + H(+)</text>
        <dbReference type="Rhea" id="RHEA:13697"/>
        <dbReference type="ChEBI" id="CHEBI:15378"/>
        <dbReference type="ChEBI" id="CHEBI:30616"/>
        <dbReference type="ChEBI" id="CHEBI:47013"/>
        <dbReference type="ChEBI" id="CHEBI:78346"/>
        <dbReference type="ChEBI" id="CHEBI:456216"/>
        <dbReference type="EC" id="2.7.1.15"/>
    </reaction>
</comment>
<comment type="function">
    <text evidence="9">Catalyzes the phosphorylation of ribose at O-5 in a reaction requiring ATP and magnesium. The resulting D-ribose-5-phosphate can then be used either for sythesis of nucleotides, histidine, and tryptophan, or as a component of the pentose phosphate pathway.</text>
</comment>
<dbReference type="PANTHER" id="PTHR10584:SF166">
    <property type="entry name" value="RIBOKINASE"/>
    <property type="match status" value="1"/>
</dbReference>
<keyword evidence="12" id="KW-1185">Reference proteome</keyword>
<evidence type="ECO:0000313" key="11">
    <source>
        <dbReference type="EMBL" id="AEV28921.1"/>
    </source>
</evidence>
<dbReference type="RefSeq" id="WP_014269770.1">
    <property type="nucleotide sequence ID" value="NC_016633.1"/>
</dbReference>
<keyword evidence="7 9" id="KW-0630">Potassium</keyword>
<feature type="binding site" evidence="9">
    <location>
        <position position="242"/>
    </location>
    <ligand>
        <name>K(+)</name>
        <dbReference type="ChEBI" id="CHEBI:29103"/>
    </ligand>
</feature>
<dbReference type="PANTHER" id="PTHR10584">
    <property type="entry name" value="SUGAR KINASE"/>
    <property type="match status" value="1"/>
</dbReference>
<dbReference type="HOGENOM" id="CLU_027634_2_1_12"/>
<comment type="subcellular location">
    <subcellularLocation>
        <location evidence="9">Cytoplasm</location>
    </subcellularLocation>
</comment>
<comment type="similarity">
    <text evidence="9">Belongs to the carbohydrate kinase PfkB family. Ribokinase subfamily.</text>
</comment>
<dbReference type="AlphaFoldDB" id="G8QS60"/>
<keyword evidence="3 9" id="KW-0547">Nucleotide-binding</keyword>
<reference evidence="11 12" key="1">
    <citation type="submission" date="2011-11" db="EMBL/GenBank/DDBJ databases">
        <title>Complete sequence of Spirochaeta sp. grapes.</title>
        <authorList>
            <consortium name="US DOE Joint Genome Institute"/>
            <person name="Lucas S."/>
            <person name="Han J."/>
            <person name="Lapidus A."/>
            <person name="Cheng J.-F."/>
            <person name="Goodwin L."/>
            <person name="Pitluck S."/>
            <person name="Peters L."/>
            <person name="Ovchinnikova G."/>
            <person name="Munk A.C."/>
            <person name="Detter J.C."/>
            <person name="Han C."/>
            <person name="Tapia R."/>
            <person name="Land M."/>
            <person name="Hauser L."/>
            <person name="Kyrpides N."/>
            <person name="Ivanova N."/>
            <person name="Pagani I."/>
            <person name="Ritalahtilisa K."/>
            <person name="Loeffler F."/>
            <person name="Woyke T."/>
        </authorList>
    </citation>
    <scope>NUCLEOTIDE SEQUENCE [LARGE SCALE GENOMIC DNA]</scope>
    <source>
        <strain evidence="12">ATCC BAA-1885 / DSM 22778 / Grapes</strain>
    </source>
</reference>
<feature type="binding site" evidence="9">
    <location>
        <position position="240"/>
    </location>
    <ligand>
        <name>K(+)</name>
        <dbReference type="ChEBI" id="CHEBI:29103"/>
    </ligand>
</feature>
<dbReference type="UniPathway" id="UPA00916">
    <property type="reaction ID" value="UER00889"/>
</dbReference>
<feature type="binding site" evidence="9">
    <location>
        <begin position="38"/>
        <end position="42"/>
    </location>
    <ligand>
        <name>substrate</name>
    </ligand>
</feature>
<comment type="cofactor">
    <cofactor evidence="9">
        <name>Mg(2+)</name>
        <dbReference type="ChEBI" id="CHEBI:18420"/>
    </cofactor>
    <text evidence="9">Requires a divalent cation, most likely magnesium in vivo, as an electrophilic catalyst to aid phosphoryl group transfer. It is the chelate of the metal and the nucleotide that is the actual substrate.</text>
</comment>
<dbReference type="HAMAP" id="MF_01987">
    <property type="entry name" value="Ribokinase"/>
    <property type="match status" value="1"/>
</dbReference>
<dbReference type="eggNOG" id="COG0524">
    <property type="taxonomic scope" value="Bacteria"/>
</dbReference>
<dbReference type="PRINTS" id="PR00990">
    <property type="entry name" value="RIBOKINASE"/>
</dbReference>
<feature type="binding site" evidence="9">
    <location>
        <position position="179"/>
    </location>
    <ligand>
        <name>ATP</name>
        <dbReference type="ChEBI" id="CHEBI:30616"/>
    </ligand>
</feature>
<dbReference type="GO" id="GO:0004747">
    <property type="term" value="F:ribokinase activity"/>
    <property type="evidence" value="ECO:0007669"/>
    <property type="project" value="UniProtKB-UniRule"/>
</dbReference>
<dbReference type="GO" id="GO:0019303">
    <property type="term" value="P:D-ribose catabolic process"/>
    <property type="evidence" value="ECO:0007669"/>
    <property type="project" value="UniProtKB-UniRule"/>
</dbReference>
<keyword evidence="4 9" id="KW-0418">Kinase</keyword>
<keyword evidence="5 9" id="KW-0067">ATP-binding</keyword>
<proteinExistence type="inferred from homology"/>
<dbReference type="CDD" id="cd01174">
    <property type="entry name" value="ribokinase"/>
    <property type="match status" value="1"/>
</dbReference>
<dbReference type="InterPro" id="IPR029056">
    <property type="entry name" value="Ribokinase-like"/>
</dbReference>
<feature type="binding site" evidence="9">
    <location>
        <position position="276"/>
    </location>
    <ligand>
        <name>K(+)</name>
        <dbReference type="ChEBI" id="CHEBI:29103"/>
    </ligand>
</feature>
<dbReference type="Proteomes" id="UP000005632">
    <property type="component" value="Chromosome"/>
</dbReference>
<keyword evidence="6 9" id="KW-0460">Magnesium</keyword>
<feature type="binding site" evidence="9">
    <location>
        <begin position="10"/>
        <end position="12"/>
    </location>
    <ligand>
        <name>substrate</name>
    </ligand>
</feature>
<evidence type="ECO:0000256" key="7">
    <source>
        <dbReference type="ARBA" id="ARBA00022958"/>
    </source>
</evidence>
<feature type="binding site" evidence="9">
    <location>
        <begin position="214"/>
        <end position="219"/>
    </location>
    <ligand>
        <name>ATP</name>
        <dbReference type="ChEBI" id="CHEBI:30616"/>
    </ligand>
</feature>
<protein>
    <recommendedName>
        <fullName evidence="9">Ribokinase</fullName>
        <shortName evidence="9">RK</shortName>
        <ecNumber evidence="9">2.7.1.15</ecNumber>
    </recommendedName>
</protein>
<gene>
    <name evidence="9" type="primary">rbsK</name>
    <name evidence="11" type="ordered locus">SpiGrapes_1098</name>
</gene>
<comment type="caution">
    <text evidence="9">Lacks conserved residue(s) required for the propagation of feature annotation.</text>
</comment>
<keyword evidence="1 9" id="KW-0808">Transferase</keyword>
<evidence type="ECO:0000256" key="9">
    <source>
        <dbReference type="HAMAP-Rule" id="MF_01987"/>
    </source>
</evidence>
<dbReference type="InterPro" id="IPR011611">
    <property type="entry name" value="PfkB_dom"/>
</dbReference>
<evidence type="ECO:0000256" key="1">
    <source>
        <dbReference type="ARBA" id="ARBA00022679"/>
    </source>
</evidence>
<feature type="active site" description="Proton acceptor" evidence="9">
    <location>
        <position position="246"/>
    </location>
</feature>
<dbReference type="STRING" id="158190.SpiGrapes_1098"/>
<dbReference type="GO" id="GO:0005737">
    <property type="term" value="C:cytoplasm"/>
    <property type="evidence" value="ECO:0007669"/>
    <property type="project" value="UniProtKB-SubCell"/>
</dbReference>
<dbReference type="InterPro" id="IPR002139">
    <property type="entry name" value="Ribo/fructo_kinase"/>
</dbReference>
<dbReference type="OrthoDB" id="9775849at2"/>
<evidence type="ECO:0000259" key="10">
    <source>
        <dbReference type="Pfam" id="PF00294"/>
    </source>
</evidence>
<keyword evidence="2 9" id="KW-0479">Metal-binding</keyword>
<dbReference type="EC" id="2.7.1.15" evidence="9"/>
<evidence type="ECO:0000256" key="8">
    <source>
        <dbReference type="ARBA" id="ARBA00023277"/>
    </source>
</evidence>
<dbReference type="InterPro" id="IPR011877">
    <property type="entry name" value="Ribokinase"/>
</dbReference>
<keyword evidence="9" id="KW-0963">Cytoplasm</keyword>
<organism evidence="11 12">
    <name type="scientific">Sphaerochaeta pleomorpha (strain ATCC BAA-1885 / DSM 22778 / Grapes)</name>
    <dbReference type="NCBI Taxonomy" id="158190"/>
    <lineage>
        <taxon>Bacteria</taxon>
        <taxon>Pseudomonadati</taxon>
        <taxon>Spirochaetota</taxon>
        <taxon>Spirochaetia</taxon>
        <taxon>Spirochaetales</taxon>
        <taxon>Sphaerochaetaceae</taxon>
        <taxon>Sphaerochaeta</taxon>
    </lineage>
</organism>
<evidence type="ECO:0000256" key="5">
    <source>
        <dbReference type="ARBA" id="ARBA00022840"/>
    </source>
</evidence>
<evidence type="ECO:0000256" key="6">
    <source>
        <dbReference type="ARBA" id="ARBA00022842"/>
    </source>
</evidence>
<evidence type="ECO:0000313" key="12">
    <source>
        <dbReference type="Proteomes" id="UP000005632"/>
    </source>
</evidence>
<name>G8QS60_SPHPG</name>
<comment type="subunit">
    <text evidence="9">Homodimer.</text>
</comment>
<accession>G8QS60</accession>
<dbReference type="Pfam" id="PF00294">
    <property type="entry name" value="PfkB"/>
    <property type="match status" value="1"/>
</dbReference>
<dbReference type="GO" id="GO:0046872">
    <property type="term" value="F:metal ion binding"/>
    <property type="evidence" value="ECO:0007669"/>
    <property type="project" value="UniProtKB-KW"/>
</dbReference>
<evidence type="ECO:0000256" key="4">
    <source>
        <dbReference type="ARBA" id="ARBA00022777"/>
    </source>
</evidence>
<dbReference type="Gene3D" id="3.40.1190.20">
    <property type="match status" value="1"/>
</dbReference>
<dbReference type="SUPFAM" id="SSF53613">
    <property type="entry name" value="Ribokinase-like"/>
    <property type="match status" value="1"/>
</dbReference>